<feature type="transmembrane region" description="Helical" evidence="1">
    <location>
        <begin position="374"/>
        <end position="392"/>
    </location>
</feature>
<proteinExistence type="predicted"/>
<dbReference type="PATRIC" id="fig|1620411.3.peg.47"/>
<reference evidence="2 3" key="1">
    <citation type="journal article" date="2015" name="Nature">
        <title>rRNA introns, odd ribosomes, and small enigmatic genomes across a large radiation of phyla.</title>
        <authorList>
            <person name="Brown C.T."/>
            <person name="Hug L.A."/>
            <person name="Thomas B.C."/>
            <person name="Sharon I."/>
            <person name="Castelle C.J."/>
            <person name="Singh A."/>
            <person name="Wilkins M.J."/>
            <person name="Williams K.H."/>
            <person name="Banfield J.F."/>
        </authorList>
    </citation>
    <scope>NUCLEOTIDE SEQUENCE [LARGE SCALE GENOMIC DNA]</scope>
</reference>
<keyword evidence="1" id="KW-0812">Transmembrane</keyword>
<sequence>MPKSSRVSLFAFLINNIRKLTPPSFPLPRGGVGGVAGIGIFERLLLLLLFTLGFRPLLDPDFGWHLRSGIDLLKNWSVPKLDIYSYTLPDWPWVNHEWLSDGLMALIYQWLGPLVLGLLFSGLIAGTFLLAASLSKVELRYKIIAALIGLLAALPILGVRMQMITLLLMSTVLWLLTRYQQKQLTHLWYLPLIFLLWANLHGGFLIGFVILAIWWLMETIKYTTATIWPKWYKKMRITETTLTFPQIKHLLTVGLLSGLITLINPYGWGLHYDFYKLFTNPFAINNISEWQSVSLAQPMAYDFAIYLVVLMILLILTYRKIEPTRWALWIALLGLSFLYWRNMPFFMIASLGFLAETIQKYTHLAWDAFTRHRWLLIGFCALIAILISQRILDNSQALNIDEQLRQSRYYPVDAINWAKTHPDKIGTKMFNEYGWGGFLIWRFPEQKVFIDGRMPYWQMGDKFVFADTQYATSAGAGAIGLLEVRYGVDWIMVLAGRPLDWALSGQSDWEKVYNDNISVIYRKINLNNIK</sequence>
<dbReference type="EMBL" id="LCJZ01000004">
    <property type="protein sequence ID" value="KKT87165.1"/>
    <property type="molecule type" value="Genomic_DNA"/>
</dbReference>
<keyword evidence="1" id="KW-0472">Membrane</keyword>
<feature type="transmembrane region" description="Helical" evidence="1">
    <location>
        <begin position="250"/>
        <end position="268"/>
    </location>
</feature>
<evidence type="ECO:0000313" key="2">
    <source>
        <dbReference type="EMBL" id="KKT87165.1"/>
    </source>
</evidence>
<feature type="transmembrane region" description="Helical" evidence="1">
    <location>
        <begin position="188"/>
        <end position="216"/>
    </location>
</feature>
<accession>A0A0G1KUJ9</accession>
<organism evidence="2 3">
    <name type="scientific">candidate division Kazan bacterium GW2011_GWB1_45_10</name>
    <dbReference type="NCBI Taxonomy" id="1620411"/>
    <lineage>
        <taxon>Bacteria</taxon>
        <taxon>Bacteria division Kazan-3B-28</taxon>
    </lineage>
</organism>
<feature type="transmembrane region" description="Helical" evidence="1">
    <location>
        <begin position="299"/>
        <end position="316"/>
    </location>
</feature>
<protein>
    <recommendedName>
        <fullName evidence="4">Glycosyltransferase RgtA/B/C/D-like domain-containing protein</fullName>
    </recommendedName>
</protein>
<feature type="transmembrane region" description="Helical" evidence="1">
    <location>
        <begin position="143"/>
        <end position="176"/>
    </location>
</feature>
<feature type="transmembrane region" description="Helical" evidence="1">
    <location>
        <begin position="32"/>
        <end position="54"/>
    </location>
</feature>
<feature type="transmembrane region" description="Helical" evidence="1">
    <location>
        <begin position="328"/>
        <end position="354"/>
    </location>
</feature>
<dbReference type="Proteomes" id="UP000033958">
    <property type="component" value="Unassembled WGS sequence"/>
</dbReference>
<evidence type="ECO:0008006" key="4">
    <source>
        <dbReference type="Google" id="ProtNLM"/>
    </source>
</evidence>
<dbReference type="AlphaFoldDB" id="A0A0G1KUJ9"/>
<evidence type="ECO:0000256" key="1">
    <source>
        <dbReference type="SAM" id="Phobius"/>
    </source>
</evidence>
<keyword evidence="1" id="KW-1133">Transmembrane helix</keyword>
<feature type="transmembrane region" description="Helical" evidence="1">
    <location>
        <begin position="107"/>
        <end position="131"/>
    </location>
</feature>
<comment type="caution">
    <text evidence="2">The sequence shown here is derived from an EMBL/GenBank/DDBJ whole genome shotgun (WGS) entry which is preliminary data.</text>
</comment>
<gene>
    <name evidence="2" type="ORF">VE97_C0004G0004</name>
</gene>
<name>A0A0G1KUJ9_UNCK3</name>
<evidence type="ECO:0000313" key="3">
    <source>
        <dbReference type="Proteomes" id="UP000033958"/>
    </source>
</evidence>